<keyword evidence="1" id="KW-0472">Membrane</keyword>
<name>A0A1Y1YUN5_9PLEO</name>
<feature type="transmembrane region" description="Helical" evidence="1">
    <location>
        <begin position="92"/>
        <end position="112"/>
    </location>
</feature>
<sequence>MSVHFTKRGACNPIPLQYDQTQSLRGCPLPSGREDSRFKTAIRNRVGNWRWEIFTFSLGTGAFVSILALLRFHDHEPQQWAVGNERFHLTAIVAALAQVAQSALLVPISVVCENQGKREFSLVNFFSLLN</sequence>
<dbReference type="EMBL" id="MCFA01000170">
    <property type="protein sequence ID" value="ORY01447.1"/>
    <property type="molecule type" value="Genomic_DNA"/>
</dbReference>
<feature type="transmembrane region" description="Helical" evidence="1">
    <location>
        <begin position="53"/>
        <end position="72"/>
    </location>
</feature>
<dbReference type="Proteomes" id="UP000193144">
    <property type="component" value="Unassembled WGS sequence"/>
</dbReference>
<evidence type="ECO:0000313" key="2">
    <source>
        <dbReference type="EMBL" id="ORY01447.1"/>
    </source>
</evidence>
<comment type="caution">
    <text evidence="2">The sequence shown here is derived from an EMBL/GenBank/DDBJ whole genome shotgun (WGS) entry which is preliminary data.</text>
</comment>
<reference evidence="2 3" key="1">
    <citation type="submission" date="2016-07" db="EMBL/GenBank/DDBJ databases">
        <title>Pervasive Adenine N6-methylation of Active Genes in Fungi.</title>
        <authorList>
            <consortium name="DOE Joint Genome Institute"/>
            <person name="Mondo S.J."/>
            <person name="Dannebaum R.O."/>
            <person name="Kuo R.C."/>
            <person name="Labutti K."/>
            <person name="Haridas S."/>
            <person name="Kuo A."/>
            <person name="Salamov A."/>
            <person name="Ahrendt S.R."/>
            <person name="Lipzen A."/>
            <person name="Sullivan W."/>
            <person name="Andreopoulos W.B."/>
            <person name="Clum A."/>
            <person name="Lindquist E."/>
            <person name="Daum C."/>
            <person name="Ramamoorthy G.K."/>
            <person name="Gryganskyi A."/>
            <person name="Culley D."/>
            <person name="Magnuson J.K."/>
            <person name="James T.Y."/>
            <person name="O'Malley M.A."/>
            <person name="Stajich J.E."/>
            <person name="Spatafora J.W."/>
            <person name="Visel A."/>
            <person name="Grigoriev I.V."/>
        </authorList>
    </citation>
    <scope>NUCLEOTIDE SEQUENCE [LARGE SCALE GENOMIC DNA]</scope>
    <source>
        <strain evidence="2 3">CBS 115471</strain>
    </source>
</reference>
<gene>
    <name evidence="2" type="ORF">BCR34DRAFT_98033</name>
</gene>
<evidence type="ECO:0000313" key="3">
    <source>
        <dbReference type="Proteomes" id="UP000193144"/>
    </source>
</evidence>
<proteinExistence type="predicted"/>
<accession>A0A1Y1YUN5</accession>
<dbReference type="AlphaFoldDB" id="A0A1Y1YUN5"/>
<keyword evidence="1" id="KW-0812">Transmembrane</keyword>
<keyword evidence="3" id="KW-1185">Reference proteome</keyword>
<protein>
    <submittedName>
        <fullName evidence="2">Uncharacterized protein</fullName>
    </submittedName>
</protein>
<organism evidence="2 3">
    <name type="scientific">Clohesyomyces aquaticus</name>
    <dbReference type="NCBI Taxonomy" id="1231657"/>
    <lineage>
        <taxon>Eukaryota</taxon>
        <taxon>Fungi</taxon>
        <taxon>Dikarya</taxon>
        <taxon>Ascomycota</taxon>
        <taxon>Pezizomycotina</taxon>
        <taxon>Dothideomycetes</taxon>
        <taxon>Pleosporomycetidae</taxon>
        <taxon>Pleosporales</taxon>
        <taxon>Lindgomycetaceae</taxon>
        <taxon>Clohesyomyces</taxon>
    </lineage>
</organism>
<evidence type="ECO:0000256" key="1">
    <source>
        <dbReference type="SAM" id="Phobius"/>
    </source>
</evidence>
<keyword evidence="1" id="KW-1133">Transmembrane helix</keyword>